<feature type="domain" description="AB hydrolase-1" evidence="1">
    <location>
        <begin position="19"/>
        <end position="247"/>
    </location>
</feature>
<dbReference type="SUPFAM" id="SSF53474">
    <property type="entry name" value="alpha/beta-Hydrolases"/>
    <property type="match status" value="1"/>
</dbReference>
<comment type="caution">
    <text evidence="2">The sequence shown here is derived from an EMBL/GenBank/DDBJ whole genome shotgun (WGS) entry which is preliminary data.</text>
</comment>
<evidence type="ECO:0000313" key="2">
    <source>
        <dbReference type="EMBL" id="MBO3115374.1"/>
    </source>
</evidence>
<dbReference type="RefSeq" id="WP_208152143.1">
    <property type="nucleotide sequence ID" value="NZ_JAGEVF010000001.1"/>
</dbReference>
<dbReference type="GO" id="GO:0016787">
    <property type="term" value="F:hydrolase activity"/>
    <property type="evidence" value="ECO:0007669"/>
    <property type="project" value="UniProtKB-KW"/>
</dbReference>
<dbReference type="Proteomes" id="UP000676776">
    <property type="component" value="Unassembled WGS sequence"/>
</dbReference>
<gene>
    <name evidence="2" type="ORF">J4050_01365</name>
</gene>
<dbReference type="EMBL" id="JAGEVF010000001">
    <property type="protein sequence ID" value="MBO3115374.1"/>
    <property type="molecule type" value="Genomic_DNA"/>
</dbReference>
<dbReference type="Gene3D" id="3.40.50.1820">
    <property type="entry name" value="alpha/beta hydrolase"/>
    <property type="match status" value="1"/>
</dbReference>
<protein>
    <submittedName>
        <fullName evidence="2">Alpha/beta hydrolase</fullName>
    </submittedName>
</protein>
<dbReference type="InterPro" id="IPR000073">
    <property type="entry name" value="AB_hydrolase_1"/>
</dbReference>
<dbReference type="PANTHER" id="PTHR43798:SF33">
    <property type="entry name" value="HYDROLASE, PUTATIVE (AFU_ORTHOLOGUE AFUA_2G14860)-RELATED"/>
    <property type="match status" value="1"/>
</dbReference>
<dbReference type="PANTHER" id="PTHR43798">
    <property type="entry name" value="MONOACYLGLYCEROL LIPASE"/>
    <property type="match status" value="1"/>
</dbReference>
<evidence type="ECO:0000313" key="3">
    <source>
        <dbReference type="Proteomes" id="UP000676776"/>
    </source>
</evidence>
<accession>A0ABS3SZA6</accession>
<dbReference type="PRINTS" id="PR00111">
    <property type="entry name" value="ABHYDROLASE"/>
</dbReference>
<dbReference type="Pfam" id="PF00561">
    <property type="entry name" value="Abhydrolase_1"/>
    <property type="match status" value="1"/>
</dbReference>
<reference evidence="2 3" key="1">
    <citation type="submission" date="2021-03" db="EMBL/GenBank/DDBJ databases">
        <title>Winogradskyella sp. nov., isolated from costal sediment.</title>
        <authorList>
            <person name="Gao C."/>
        </authorList>
    </citation>
    <scope>NUCLEOTIDE SEQUENCE [LARGE SCALE GENOMIC DNA]</scope>
    <source>
        <strain evidence="2 3">DF17</strain>
    </source>
</reference>
<sequence length="261" mass="29754">MFIDYNSSKVHFEVDGNGPALLLLHGFMEELSMWDCFIKGLSQKCKVIRIDLLGHGETDCIDEVHSMETMAEVVYAVLQSLSIKTIKVVGHSMGGYVALALAELYPQLISDLVLLNSTFIADFKERKELRAKANLQAKESKESYEKLLRLSFTNLFAPESKKTYSEEYKNSLNKALQTSICAYTAAMEGMRLRPNRHNILKKIPNRKVVIAGKKDELINLELLRKKTDNSPIELIEFSEGHMSHIENKSELSYFLNRFIEN</sequence>
<proteinExistence type="predicted"/>
<keyword evidence="3" id="KW-1185">Reference proteome</keyword>
<dbReference type="InterPro" id="IPR029058">
    <property type="entry name" value="AB_hydrolase_fold"/>
</dbReference>
<dbReference type="InterPro" id="IPR050266">
    <property type="entry name" value="AB_hydrolase_sf"/>
</dbReference>
<keyword evidence="2" id="KW-0378">Hydrolase</keyword>
<evidence type="ECO:0000259" key="1">
    <source>
        <dbReference type="Pfam" id="PF00561"/>
    </source>
</evidence>
<organism evidence="2 3">
    <name type="scientific">Winogradskyella pelagia</name>
    <dbReference type="NCBI Taxonomy" id="2819984"/>
    <lineage>
        <taxon>Bacteria</taxon>
        <taxon>Pseudomonadati</taxon>
        <taxon>Bacteroidota</taxon>
        <taxon>Flavobacteriia</taxon>
        <taxon>Flavobacteriales</taxon>
        <taxon>Flavobacteriaceae</taxon>
        <taxon>Winogradskyella</taxon>
    </lineage>
</organism>
<name>A0ABS3SZA6_9FLAO</name>